<accession>A0A2K4ZGX6</accession>
<feature type="region of interest" description="Disordered" evidence="1">
    <location>
        <begin position="290"/>
        <end position="326"/>
    </location>
</feature>
<name>A0A2K4ZGX6_9FIRM</name>
<dbReference type="Pfam" id="PF03837">
    <property type="entry name" value="RecT"/>
    <property type="match status" value="1"/>
</dbReference>
<dbReference type="AlphaFoldDB" id="A0A2K4ZGX6"/>
<reference evidence="2 3" key="1">
    <citation type="submission" date="2018-01" db="EMBL/GenBank/DDBJ databases">
        <authorList>
            <person name="Gaut B.S."/>
            <person name="Morton B.R."/>
            <person name="Clegg M.T."/>
            <person name="Duvall M.R."/>
        </authorList>
    </citation>
    <scope>NUCLEOTIDE SEQUENCE [LARGE SCALE GENOMIC DNA]</scope>
    <source>
        <strain evidence="2">GP69</strain>
    </source>
</reference>
<feature type="region of interest" description="Disordered" evidence="1">
    <location>
        <begin position="1"/>
        <end position="26"/>
    </location>
</feature>
<proteinExistence type="predicted"/>
<evidence type="ECO:0000256" key="1">
    <source>
        <dbReference type="SAM" id="MobiDB-lite"/>
    </source>
</evidence>
<organism evidence="2 3">
    <name type="scientific">Acetatifactor muris</name>
    <dbReference type="NCBI Taxonomy" id="879566"/>
    <lineage>
        <taxon>Bacteria</taxon>
        <taxon>Bacillati</taxon>
        <taxon>Bacillota</taxon>
        <taxon>Clostridia</taxon>
        <taxon>Lachnospirales</taxon>
        <taxon>Lachnospiraceae</taxon>
        <taxon>Acetatifactor</taxon>
    </lineage>
</organism>
<dbReference type="GO" id="GO:0006259">
    <property type="term" value="P:DNA metabolic process"/>
    <property type="evidence" value="ECO:0007669"/>
    <property type="project" value="InterPro"/>
</dbReference>
<dbReference type="InterPro" id="IPR004590">
    <property type="entry name" value="ssDNA_annealing_RecT"/>
</dbReference>
<dbReference type="NCBIfam" id="TIGR00616">
    <property type="entry name" value="rect"/>
    <property type="match status" value="1"/>
</dbReference>
<evidence type="ECO:0000313" key="3">
    <source>
        <dbReference type="Proteomes" id="UP000236311"/>
    </source>
</evidence>
<dbReference type="Proteomes" id="UP000236311">
    <property type="component" value="Unassembled WGS sequence"/>
</dbReference>
<gene>
    <name evidence="2" type="ORF">AMURIS_02440</name>
</gene>
<feature type="compositionally biased region" description="Low complexity" evidence="1">
    <location>
        <begin position="1"/>
        <end position="19"/>
    </location>
</feature>
<sequence>MAGQQQRQAPAQQGQQGEGQRPKSSAVLVKEIISRDTCKKKFAEILGQKAPQFLASLTNVVSGSAQLKRADPNSIVSAAFVAATYDLPIDSNLGFAAIVPYNNSKYNPQTKKYEDHMEAQFQMMYKGFIQLAIRSGYYERMNYAVVYEDELVSYNPITGEIVFVTDFSKCTQRDEGQTDKVVGYYAWFRLKTGYSQELYMSKKAVDNHARKYSQAYRSDLNKGKKNSKWTTDFEAMALKTVIKLLLSKWGILSVDMQRAIQDDQKTFDEEGEASYGDNQPDAIEAENVFELPGPDAGQQKDEQPESAEGMAETGTDAADEGGYVDPDEVDAFMESMGLEELPFK</sequence>
<keyword evidence="3" id="KW-1185">Reference proteome</keyword>
<evidence type="ECO:0000313" key="2">
    <source>
        <dbReference type="EMBL" id="SOY29719.1"/>
    </source>
</evidence>
<protein>
    <submittedName>
        <fullName evidence="2">Recombination and repair protein RecT</fullName>
    </submittedName>
</protein>
<dbReference type="GO" id="GO:0003677">
    <property type="term" value="F:DNA binding"/>
    <property type="evidence" value="ECO:0007669"/>
    <property type="project" value="InterPro"/>
</dbReference>
<dbReference type="EMBL" id="OFSM01000011">
    <property type="protein sequence ID" value="SOY29719.1"/>
    <property type="molecule type" value="Genomic_DNA"/>
</dbReference>
<dbReference type="InterPro" id="IPR018330">
    <property type="entry name" value="RecT_fam"/>
</dbReference>
<dbReference type="RefSeq" id="WP_172455091.1">
    <property type="nucleotide sequence ID" value="NZ_JANJZD010000010.1"/>
</dbReference>